<evidence type="ECO:0000313" key="2">
    <source>
        <dbReference type="Proteomes" id="UP000623129"/>
    </source>
</evidence>
<proteinExistence type="predicted"/>
<sequence length="93" mass="9940">MAAAASVRSVIRPAAILRRAVAVAETRSASSPRVPTLRPSITRRFLRCPTQASFCLESMLPLHSTNANALMTSMLSISKFGFGFLSEGGNDDV</sequence>
<dbReference type="Proteomes" id="UP000623129">
    <property type="component" value="Unassembled WGS sequence"/>
</dbReference>
<dbReference type="PANTHER" id="PTHR33156:SF59">
    <property type="entry name" value="PROTEIN NUCLEAR FUSION DEFECTIVE 6, CHLOROPLASTIC_MITOCHONDRIAL-LIKE"/>
    <property type="match status" value="1"/>
</dbReference>
<dbReference type="InterPro" id="IPR043459">
    <property type="entry name" value="NFD6/NOXY2-like"/>
</dbReference>
<dbReference type="AlphaFoldDB" id="A0A833QSZ2"/>
<reference evidence="1" key="1">
    <citation type="submission" date="2020-01" db="EMBL/GenBank/DDBJ databases">
        <title>Genome sequence of Kobresia littledalei, the first chromosome-level genome in the family Cyperaceae.</title>
        <authorList>
            <person name="Qu G."/>
        </authorList>
    </citation>
    <scope>NUCLEOTIDE SEQUENCE</scope>
    <source>
        <strain evidence="1">C.B.Clarke</strain>
        <tissue evidence="1">Leaf</tissue>
    </source>
</reference>
<dbReference type="EMBL" id="SWLB01000015">
    <property type="protein sequence ID" value="KAF3328809.1"/>
    <property type="molecule type" value="Genomic_DNA"/>
</dbReference>
<protein>
    <submittedName>
        <fullName evidence="1">Protein NUCLEAR FUSION DEFECTIVE 6</fullName>
    </submittedName>
</protein>
<gene>
    <name evidence="1" type="ORF">FCM35_KLT05887</name>
</gene>
<dbReference type="OrthoDB" id="736963at2759"/>
<accession>A0A833QSZ2</accession>
<keyword evidence="2" id="KW-1185">Reference proteome</keyword>
<dbReference type="PANTHER" id="PTHR33156">
    <property type="entry name" value="OS02G0230000 PROTEIN"/>
    <property type="match status" value="1"/>
</dbReference>
<dbReference type="GO" id="GO:0005739">
    <property type="term" value="C:mitochondrion"/>
    <property type="evidence" value="ECO:0007669"/>
    <property type="project" value="TreeGrafter"/>
</dbReference>
<name>A0A833QSZ2_9POAL</name>
<evidence type="ECO:0000313" key="1">
    <source>
        <dbReference type="EMBL" id="KAF3328809.1"/>
    </source>
</evidence>
<comment type="caution">
    <text evidence="1">The sequence shown here is derived from an EMBL/GenBank/DDBJ whole genome shotgun (WGS) entry which is preliminary data.</text>
</comment>
<organism evidence="1 2">
    <name type="scientific">Carex littledalei</name>
    <dbReference type="NCBI Taxonomy" id="544730"/>
    <lineage>
        <taxon>Eukaryota</taxon>
        <taxon>Viridiplantae</taxon>
        <taxon>Streptophyta</taxon>
        <taxon>Embryophyta</taxon>
        <taxon>Tracheophyta</taxon>
        <taxon>Spermatophyta</taxon>
        <taxon>Magnoliopsida</taxon>
        <taxon>Liliopsida</taxon>
        <taxon>Poales</taxon>
        <taxon>Cyperaceae</taxon>
        <taxon>Cyperoideae</taxon>
        <taxon>Cariceae</taxon>
        <taxon>Carex</taxon>
        <taxon>Carex subgen. Euthyceras</taxon>
    </lineage>
</organism>